<dbReference type="Proteomes" id="UP001652641">
    <property type="component" value="Chromosome 12"/>
</dbReference>
<evidence type="ECO:0000256" key="5">
    <source>
        <dbReference type="ARBA" id="ARBA00022525"/>
    </source>
</evidence>
<dbReference type="InterPro" id="IPR009079">
    <property type="entry name" value="4_helix_cytokine-like_core"/>
</dbReference>
<dbReference type="Gene3D" id="1.20.1250.10">
    <property type="match status" value="1"/>
</dbReference>
<comment type="similarity">
    <text evidence="2">Belongs to the IL-3 family.</text>
</comment>
<dbReference type="SUPFAM" id="SSF47266">
    <property type="entry name" value="4-helical cytokines"/>
    <property type="match status" value="1"/>
</dbReference>
<evidence type="ECO:0000313" key="14">
    <source>
        <dbReference type="RefSeq" id="XP_072587892.1"/>
    </source>
</evidence>
<evidence type="ECO:0000256" key="9">
    <source>
        <dbReference type="ARBA" id="ARBA00031944"/>
    </source>
</evidence>
<evidence type="ECO:0000256" key="2">
    <source>
        <dbReference type="ARBA" id="ARBA00008547"/>
    </source>
</evidence>
<evidence type="ECO:0000256" key="3">
    <source>
        <dbReference type="ARBA" id="ARBA00019466"/>
    </source>
</evidence>
<evidence type="ECO:0000256" key="7">
    <source>
        <dbReference type="ARBA" id="ARBA00023030"/>
    </source>
</evidence>
<dbReference type="InterPro" id="IPR002183">
    <property type="entry name" value="IL-3"/>
</dbReference>
<name>A0ABM4YC73_VULVU</name>
<protein>
    <recommendedName>
        <fullName evidence="3">Interleukin-3</fullName>
    </recommendedName>
    <alternativeName>
        <fullName evidence="9">Hematopoietic growth factor</fullName>
    </alternativeName>
    <alternativeName>
        <fullName evidence="8">Mast cell growth factor</fullName>
    </alternativeName>
    <alternativeName>
        <fullName evidence="11">Multipotential colony-stimulating factor</fullName>
    </alternativeName>
    <alternativeName>
        <fullName evidence="10">P-cell-stimulating factor</fullName>
    </alternativeName>
</protein>
<dbReference type="GeneID" id="112917156"/>
<keyword evidence="7" id="KW-0339">Growth factor</keyword>
<evidence type="ECO:0000256" key="6">
    <source>
        <dbReference type="ARBA" id="ARBA00022729"/>
    </source>
</evidence>
<feature type="region of interest" description="Disordered" evidence="12">
    <location>
        <begin position="20"/>
        <end position="44"/>
    </location>
</feature>
<evidence type="ECO:0000256" key="1">
    <source>
        <dbReference type="ARBA" id="ARBA00004613"/>
    </source>
</evidence>
<comment type="subcellular location">
    <subcellularLocation>
        <location evidence="1">Secreted</location>
    </subcellularLocation>
</comment>
<gene>
    <name evidence="14" type="primary">IL3</name>
</gene>
<dbReference type="PANTHER" id="PTHR48489">
    <property type="entry name" value="INTERLEUKIN-3"/>
    <property type="match status" value="1"/>
</dbReference>
<dbReference type="PRINTS" id="PR00430">
    <property type="entry name" value="INTERLEUKIN3"/>
</dbReference>
<dbReference type="RefSeq" id="XP_072587892.1">
    <property type="nucleotide sequence ID" value="XM_072731791.1"/>
</dbReference>
<feature type="compositionally biased region" description="Basic and acidic residues" evidence="12">
    <location>
        <begin position="26"/>
        <end position="44"/>
    </location>
</feature>
<reference evidence="14" key="1">
    <citation type="submission" date="2025-08" db="UniProtKB">
        <authorList>
            <consortium name="RefSeq"/>
        </authorList>
    </citation>
    <scope>IDENTIFICATION</scope>
    <source>
        <tissue evidence="14">Cell line</tissue>
    </source>
</reference>
<evidence type="ECO:0000256" key="10">
    <source>
        <dbReference type="ARBA" id="ARBA00032468"/>
    </source>
</evidence>
<sequence length="195" mass="22064">MEVPCQIKILPIPCSHRGVGTVSGHKRQDTVLDASERHKGPGRDRLHPVSLNMSSFPILHLLLLLLGCQAPQAQGRPFSTHLPKQYFTMINEIMETLNKSPSPSEEPLDSNEKETLLEDTLLRPNLDVFLNASSKFDKNGLLICNNLKEFLPLLPTPTPRGEPISIMENNWGDFQRKLKKYLEALDNFLNFKNKP</sequence>
<evidence type="ECO:0000256" key="8">
    <source>
        <dbReference type="ARBA" id="ARBA00030364"/>
    </source>
</evidence>
<keyword evidence="5" id="KW-0964">Secreted</keyword>
<dbReference type="Pfam" id="PF02059">
    <property type="entry name" value="IL3"/>
    <property type="match status" value="1"/>
</dbReference>
<keyword evidence="4" id="KW-0202">Cytokine</keyword>
<organism evidence="13 14">
    <name type="scientific">Vulpes vulpes</name>
    <name type="common">Red fox</name>
    <dbReference type="NCBI Taxonomy" id="9627"/>
    <lineage>
        <taxon>Eukaryota</taxon>
        <taxon>Metazoa</taxon>
        <taxon>Chordata</taxon>
        <taxon>Craniata</taxon>
        <taxon>Vertebrata</taxon>
        <taxon>Euteleostomi</taxon>
        <taxon>Mammalia</taxon>
        <taxon>Eutheria</taxon>
        <taxon>Laurasiatheria</taxon>
        <taxon>Carnivora</taxon>
        <taxon>Caniformia</taxon>
        <taxon>Canidae</taxon>
        <taxon>Vulpes</taxon>
    </lineage>
</organism>
<keyword evidence="6" id="KW-0732">Signal</keyword>
<accession>A0ABM4YC73</accession>
<dbReference type="PANTHER" id="PTHR48489:SF1">
    <property type="entry name" value="INTERLEUKIN-3"/>
    <property type="match status" value="1"/>
</dbReference>
<evidence type="ECO:0000256" key="11">
    <source>
        <dbReference type="ARBA" id="ARBA00033034"/>
    </source>
</evidence>
<evidence type="ECO:0000313" key="13">
    <source>
        <dbReference type="Proteomes" id="UP001652641"/>
    </source>
</evidence>
<evidence type="ECO:0000256" key="12">
    <source>
        <dbReference type="SAM" id="MobiDB-lite"/>
    </source>
</evidence>
<evidence type="ECO:0000256" key="4">
    <source>
        <dbReference type="ARBA" id="ARBA00022514"/>
    </source>
</evidence>
<keyword evidence="13" id="KW-1185">Reference proteome</keyword>
<proteinExistence type="inferred from homology"/>